<dbReference type="GeneID" id="301126605"/>
<dbReference type="Proteomes" id="UP001303701">
    <property type="component" value="Chromosome"/>
</dbReference>
<keyword evidence="3" id="KW-1185">Reference proteome</keyword>
<evidence type="ECO:0000313" key="2">
    <source>
        <dbReference type="EMBL" id="WNF31916.1"/>
    </source>
</evidence>
<dbReference type="Pfam" id="PF21747">
    <property type="entry name" value="YpoC"/>
    <property type="match status" value="1"/>
</dbReference>
<evidence type="ECO:0000259" key="1">
    <source>
        <dbReference type="Pfam" id="PF21747"/>
    </source>
</evidence>
<dbReference type="RefSeq" id="WP_311066264.1">
    <property type="nucleotide sequence ID" value="NZ_CP134501.1"/>
</dbReference>
<evidence type="ECO:0000313" key="3">
    <source>
        <dbReference type="Proteomes" id="UP001303701"/>
    </source>
</evidence>
<proteinExistence type="predicted"/>
<dbReference type="InterPro" id="IPR048427">
    <property type="entry name" value="YpoC"/>
</dbReference>
<reference evidence="2 3" key="1">
    <citation type="submission" date="2023-09" db="EMBL/GenBank/DDBJ databases">
        <title>Different Types of Thermotolerant Ring-Cleaving Dioxygenases derived from Aeribacillus composti HB-1 applied for multiple aromatic hydrocarbons removal.</title>
        <authorList>
            <person name="Cao L."/>
            <person name="Li M."/>
            <person name="Ma T."/>
        </authorList>
    </citation>
    <scope>NUCLEOTIDE SEQUENCE [LARGE SCALE GENOMIC DNA]</scope>
    <source>
        <strain evidence="2 3">HB-1</strain>
    </source>
</reference>
<organism evidence="2 3">
    <name type="scientific">Aeribacillus composti</name>
    <dbReference type="NCBI Taxonomy" id="1868734"/>
    <lineage>
        <taxon>Bacteria</taxon>
        <taxon>Bacillati</taxon>
        <taxon>Bacillota</taxon>
        <taxon>Bacilli</taxon>
        <taxon>Bacillales</taxon>
        <taxon>Bacillaceae</taxon>
        <taxon>Aeribacillus</taxon>
    </lineage>
</organism>
<feature type="domain" description="YpoC-like" evidence="1">
    <location>
        <begin position="52"/>
        <end position="160"/>
    </location>
</feature>
<sequence length="171" mass="20663">MHDRKMFHLPEQFQNTAFFDEESVYLHPTDFFYYDLQYLVGMDDTRPWEASEQFLPKLFKQWKEIQTEIQRTITKPFKMDRQKMMTGICLYIQLLYWLNEKPVHSLQLDEIKKLDIAPVNIEDRLTFILKKPTQYHAYIQLNELFTETEKLFYKHQAIKKAKQKGASKNSG</sequence>
<protein>
    <recommendedName>
        <fullName evidence="1">YpoC-like domain-containing protein</fullName>
    </recommendedName>
</protein>
<name>A0ABY9W6Z2_9BACI</name>
<dbReference type="EMBL" id="CP134501">
    <property type="protein sequence ID" value="WNF31916.1"/>
    <property type="molecule type" value="Genomic_DNA"/>
</dbReference>
<accession>A0ABY9W6Z2</accession>
<gene>
    <name evidence="2" type="ORF">RI196_11495</name>
</gene>